<keyword evidence="1" id="KW-0547">Nucleotide-binding</keyword>
<dbReference type="STRING" id="1818881.A3196_18820"/>
<dbReference type="PANTHER" id="PTHR37018">
    <property type="entry name" value="CULTURE SPECIFIC PROTEIN, PUTATIVE (AFU_ORTHOLOGUE AFUA_2G00130)-RELATED"/>
    <property type="match status" value="1"/>
</dbReference>
<dbReference type="InterPro" id="IPR011761">
    <property type="entry name" value="ATP-grasp"/>
</dbReference>
<evidence type="ECO:0000259" key="2">
    <source>
        <dbReference type="PROSITE" id="PS50975"/>
    </source>
</evidence>
<keyword evidence="4" id="KW-1185">Reference proteome</keyword>
<dbReference type="EMBL" id="LVJZ01000005">
    <property type="protein sequence ID" value="ODB92955.1"/>
    <property type="molecule type" value="Genomic_DNA"/>
</dbReference>
<proteinExistence type="predicted"/>
<organism evidence="3 4">
    <name type="scientific">Candidatus Thiodiazotropha endoloripes</name>
    <dbReference type="NCBI Taxonomy" id="1818881"/>
    <lineage>
        <taxon>Bacteria</taxon>
        <taxon>Pseudomonadati</taxon>
        <taxon>Pseudomonadota</taxon>
        <taxon>Gammaproteobacteria</taxon>
        <taxon>Chromatiales</taxon>
        <taxon>Sedimenticolaceae</taxon>
        <taxon>Candidatus Thiodiazotropha</taxon>
    </lineage>
</organism>
<evidence type="ECO:0000256" key="1">
    <source>
        <dbReference type="PROSITE-ProRule" id="PRU00409"/>
    </source>
</evidence>
<dbReference type="Proteomes" id="UP000094849">
    <property type="component" value="Unassembled WGS sequence"/>
</dbReference>
<dbReference type="PROSITE" id="PS50975">
    <property type="entry name" value="ATP_GRASP"/>
    <property type="match status" value="1"/>
</dbReference>
<keyword evidence="1" id="KW-0067">ATP-binding</keyword>
<dbReference type="InterPro" id="IPR053269">
    <property type="entry name" value="Asp-Met_ligase"/>
</dbReference>
<dbReference type="Gene3D" id="3.30.470.20">
    <property type="entry name" value="ATP-grasp fold, B domain"/>
    <property type="match status" value="1"/>
</dbReference>
<dbReference type="AlphaFoldDB" id="A0A1E2UHT8"/>
<accession>A0A1E2UHT8</accession>
<comment type="caution">
    <text evidence="3">The sequence shown here is derived from an EMBL/GenBank/DDBJ whole genome shotgun (WGS) entry which is preliminary data.</text>
</comment>
<evidence type="ECO:0000313" key="4">
    <source>
        <dbReference type="Proteomes" id="UP000094849"/>
    </source>
</evidence>
<dbReference type="OrthoDB" id="5762792at2"/>
<dbReference type="PANTHER" id="PTHR37018:SF1">
    <property type="entry name" value="CULTURE SPECIFIC PROTEIN, PUTATIVE (AFU_ORTHOLOGUE AFUA_2G00130)-RELATED"/>
    <property type="match status" value="1"/>
</dbReference>
<reference evidence="3 4" key="1">
    <citation type="submission" date="2016-03" db="EMBL/GenBank/DDBJ databases">
        <title>Chemosynthetic sulphur-oxidizing symbionts of marine invertebrate animals are capable of nitrogen fixation.</title>
        <authorList>
            <person name="Petersen J.M."/>
            <person name="Kemper A."/>
            <person name="Gruber-Vodicka H."/>
            <person name="Cardini U."/>
            <person name="Geest Mvander."/>
            <person name="Kleiner M."/>
            <person name="Bulgheresi S."/>
            <person name="Fussmann M."/>
            <person name="Herbold C."/>
            <person name="Seah B.K.B."/>
            <person name="Antony C.Paul."/>
            <person name="Liu D."/>
            <person name="Belitz A."/>
            <person name="Weber M."/>
        </authorList>
    </citation>
    <scope>NUCLEOTIDE SEQUENCE [LARGE SCALE GENOMIC DNA]</scope>
    <source>
        <strain evidence="3">G_D</strain>
    </source>
</reference>
<dbReference type="GO" id="GO:0046872">
    <property type="term" value="F:metal ion binding"/>
    <property type="evidence" value="ECO:0007669"/>
    <property type="project" value="InterPro"/>
</dbReference>
<protein>
    <submittedName>
        <fullName evidence="3">ATP-grasp domain-containing protein</fullName>
    </submittedName>
</protein>
<dbReference type="GO" id="GO:0005524">
    <property type="term" value="F:ATP binding"/>
    <property type="evidence" value="ECO:0007669"/>
    <property type="project" value="UniProtKB-UniRule"/>
</dbReference>
<sequence length="362" mass="40485">MTVKHVLNHDIMHCTADGVQGNHLYSGRALGVTDPGDIIQLHPDLQPLWRDIESHYQRVGLPYSRNVIWNLDLGQLARHAGFRPSVFFYGPHEARVWGDSGWFETVDFINSKNNFMALAEELGVDAPKTICFNSVDAVTPEALQDVVFPCYLKAAISVSGVGIYRCDDGSELAQALTKFEPGVPVQIQEEVIAENFLNLQYIVEHGQLYRLAATEQILDGFVHQGNRHPASHEPWDIVEPMAEWMVKHGMQGIFAFDVAVAQTDRGLRFPAIECNPRFNGASYPTLIAAKMGIPEWYAVTFSTRHRKLADIDLSGLEYDHESGQGVILVNWGTVLAGKLMFLIAGSEHYQKMVQRELAARLD</sequence>
<gene>
    <name evidence="3" type="ORF">A3196_18820</name>
</gene>
<evidence type="ECO:0000313" key="3">
    <source>
        <dbReference type="EMBL" id="ODB92955.1"/>
    </source>
</evidence>
<name>A0A1E2UHT8_9GAMM</name>
<feature type="domain" description="ATP-grasp" evidence="2">
    <location>
        <begin position="116"/>
        <end position="304"/>
    </location>
</feature>
<dbReference type="SUPFAM" id="SSF56059">
    <property type="entry name" value="Glutathione synthetase ATP-binding domain-like"/>
    <property type="match status" value="1"/>
</dbReference>